<dbReference type="Proteomes" id="UP000218944">
    <property type="component" value="Unassembled WGS sequence"/>
</dbReference>
<dbReference type="AlphaFoldDB" id="A0A2A2D677"/>
<dbReference type="EMBL" id="NSJV01000411">
    <property type="protein sequence ID" value="PAU46947.1"/>
    <property type="molecule type" value="Genomic_DNA"/>
</dbReference>
<accession>A0A2A2D677</accession>
<sequence>MEHELRAEYADGFSPEDADAVVKTWHVVREAGTTGMCGRELSPAAATRSADDWGKGGVPICHSCGALYLRESP</sequence>
<keyword evidence="2" id="KW-1185">Reference proteome</keyword>
<comment type="caution">
    <text evidence="1">The sequence shown here is derived from an EMBL/GenBank/DDBJ whole genome shotgun (WGS) entry which is preliminary data.</text>
</comment>
<protein>
    <submittedName>
        <fullName evidence="1">Uncharacterized protein</fullName>
    </submittedName>
</protein>
<evidence type="ECO:0000313" key="2">
    <source>
        <dbReference type="Proteomes" id="UP000218944"/>
    </source>
</evidence>
<organism evidence="1 2">
    <name type="scientific">Streptomyces albireticuli</name>
    <dbReference type="NCBI Taxonomy" id="1940"/>
    <lineage>
        <taxon>Bacteria</taxon>
        <taxon>Bacillati</taxon>
        <taxon>Actinomycetota</taxon>
        <taxon>Actinomycetes</taxon>
        <taxon>Kitasatosporales</taxon>
        <taxon>Streptomycetaceae</taxon>
        <taxon>Streptomyces</taxon>
    </lineage>
</organism>
<dbReference type="RefSeq" id="WP_095582574.1">
    <property type="nucleotide sequence ID" value="NZ_JAJQQQ010000009.1"/>
</dbReference>
<reference evidence="1 2" key="1">
    <citation type="submission" date="2017-08" db="EMBL/GenBank/DDBJ databases">
        <title>Genome sequence of Streptomyces albireticuli NRRL B-1670.</title>
        <authorList>
            <person name="Graham D.E."/>
            <person name="Mahan K.M."/>
            <person name="Klingeman D.M."/>
            <person name="Hettich R.L."/>
            <person name="Parry R.J."/>
            <person name="Spain J.C."/>
        </authorList>
    </citation>
    <scope>NUCLEOTIDE SEQUENCE [LARGE SCALE GENOMIC DNA]</scope>
    <source>
        <strain evidence="1 2">NRRL B-1670</strain>
    </source>
</reference>
<proteinExistence type="predicted"/>
<name>A0A2A2D677_9ACTN</name>
<gene>
    <name evidence="1" type="ORF">CK936_21380</name>
</gene>
<evidence type="ECO:0000313" key="1">
    <source>
        <dbReference type="EMBL" id="PAU46947.1"/>
    </source>
</evidence>